<dbReference type="GO" id="GO:0098982">
    <property type="term" value="C:GABA-ergic synapse"/>
    <property type="evidence" value="ECO:0007669"/>
    <property type="project" value="TreeGrafter"/>
</dbReference>
<evidence type="ECO:0000259" key="3">
    <source>
        <dbReference type="PROSITE" id="PS50004"/>
    </source>
</evidence>
<dbReference type="OrthoDB" id="270970at2759"/>
<organism evidence="4 5">
    <name type="scientific">Adineta ricciae</name>
    <name type="common">Rotifer</name>
    <dbReference type="NCBI Taxonomy" id="249248"/>
    <lineage>
        <taxon>Eukaryota</taxon>
        <taxon>Metazoa</taxon>
        <taxon>Spiralia</taxon>
        <taxon>Gnathifera</taxon>
        <taxon>Rotifera</taxon>
        <taxon>Eurotatoria</taxon>
        <taxon>Bdelloidea</taxon>
        <taxon>Adinetida</taxon>
        <taxon>Adinetidae</taxon>
        <taxon>Adineta</taxon>
    </lineage>
</organism>
<feature type="compositionally biased region" description="Low complexity" evidence="2">
    <location>
        <begin position="836"/>
        <end position="857"/>
    </location>
</feature>
<feature type="region of interest" description="Disordered" evidence="2">
    <location>
        <begin position="353"/>
        <end position="372"/>
    </location>
</feature>
<dbReference type="Gene3D" id="2.60.40.150">
    <property type="entry name" value="C2 domain"/>
    <property type="match status" value="1"/>
</dbReference>
<dbReference type="Gene3D" id="3.30.40.10">
    <property type="entry name" value="Zinc/RING finger domain, C3HC4 (zinc finger)"/>
    <property type="match status" value="1"/>
</dbReference>
<dbReference type="SMART" id="SM00239">
    <property type="entry name" value="C2"/>
    <property type="match status" value="1"/>
</dbReference>
<dbReference type="GO" id="GO:0098882">
    <property type="term" value="F:structural constituent of presynaptic active zone"/>
    <property type="evidence" value="ECO:0007669"/>
    <property type="project" value="TreeGrafter"/>
</dbReference>
<dbReference type="InterPro" id="IPR013083">
    <property type="entry name" value="Znf_RING/FYVE/PHD"/>
</dbReference>
<dbReference type="PANTHER" id="PTHR14113:SF6">
    <property type="entry name" value="PROTEIN PICCOLO"/>
    <property type="match status" value="1"/>
</dbReference>
<feature type="compositionally biased region" description="Polar residues" evidence="2">
    <location>
        <begin position="594"/>
        <end position="605"/>
    </location>
</feature>
<dbReference type="Pfam" id="PF00168">
    <property type="entry name" value="C2"/>
    <property type="match status" value="1"/>
</dbReference>
<feature type="region of interest" description="Disordered" evidence="2">
    <location>
        <begin position="13"/>
        <end position="67"/>
    </location>
</feature>
<feature type="compositionally biased region" description="Polar residues" evidence="2">
    <location>
        <begin position="1092"/>
        <end position="1109"/>
    </location>
</feature>
<dbReference type="PROSITE" id="PS50004">
    <property type="entry name" value="C2"/>
    <property type="match status" value="1"/>
</dbReference>
<feature type="region of interest" description="Disordered" evidence="2">
    <location>
        <begin position="794"/>
        <end position="862"/>
    </location>
</feature>
<feature type="compositionally biased region" description="Polar residues" evidence="2">
    <location>
        <begin position="55"/>
        <end position="67"/>
    </location>
</feature>
<dbReference type="GO" id="GO:0048788">
    <property type="term" value="C:cytoskeleton of presynaptic active zone"/>
    <property type="evidence" value="ECO:0007669"/>
    <property type="project" value="TreeGrafter"/>
</dbReference>
<dbReference type="InterPro" id="IPR036034">
    <property type="entry name" value="PDZ_sf"/>
</dbReference>
<evidence type="ECO:0000256" key="2">
    <source>
        <dbReference type="SAM" id="MobiDB-lite"/>
    </source>
</evidence>
<dbReference type="GO" id="GO:1904071">
    <property type="term" value="P:presynaptic active zone assembly"/>
    <property type="evidence" value="ECO:0007669"/>
    <property type="project" value="TreeGrafter"/>
</dbReference>
<feature type="compositionally biased region" description="Low complexity" evidence="2">
    <location>
        <begin position="409"/>
        <end position="420"/>
    </location>
</feature>
<feature type="region of interest" description="Disordered" evidence="2">
    <location>
        <begin position="386"/>
        <end position="431"/>
    </location>
</feature>
<sequence length="1109" mass="123540">MLSSLKKWVQDVTVDLAPPPPPSSSSSSLPPRSSPSATSFKSSSSIPESTHHYFYSTSPYNEQPDSRYSTSSVVYISKPVSLDSMQSSRNSTILIPQPLVSPVDVDLSHLNREEQEHIANVLRRARAVEEQQSPPLLPVKSFPTAISPAASRSPSLSPSSSSSTSTNSFIRDNVERYDNEIKSEVENSSILTSNRPCQICGKIQKETSPICFQCQENEPIDSKEENRTTILADEQLTSMKISLSPVSIPTEDDNEVDDSPMELDEENVEHVNVNEGNQPIISESNRKSNLTEIDENDFFYEEPSPYVSAIISTKLEEPSIIPSYQIDECIDEDDHEDEFDHVKELEKTIENLSRHLPSPINRSSSTSSSSKIETNAILEMEIESPPMEEEDEGQEQEQVEYSSHPTAHPLSLSISGPIPISHRRGSLSRSSGVRENLTDLLVSATSALHQTRDEIRLTHRKRMLSANRHKRNLPFPPNFTPRSQLQLRRANSESRFTLPAVPSPTIISPLNADEECDLLEIDLSHPNASASKTLPAKVEHELQTNTQCRSSSSENFISKGKQLRDQTTNTPPMEPINASIKAKKKSKKKEVPAPSSTNSIKTSAPSPVIPPTKKLQKSTSTEITYPFPTTKLILNPSRHGITSDLGFRITGGHSIPHCMEVTACIENIDTHHRNYEILKNIVQEGDEVLELGGVSLRGKSALFVENLMNTIQNEFEIIVRSNTHSAITTDTNLQRRHSMEVLKLASTNHSVTKSKSTSIYSLQKKAAAAATIPEGSEEDPKPSSPSKTLFAKDESNQLVPHRPRSSLLPNDPGLNGAGSNHSIERQNSNESDESDSLSQYFQTSQSQTSSLNTTSTSHGRSQSVIPIASEAMSISRNSQNLFKSDNKRISRGSSSMDRKASLALGTLNFLKKKTKSVDFSHQRHTIINQLHENDYVGDIEIQIGHNSEREQLVVRILQAKNLIPKDTNGFSDPFVKVYLLPGRDQENKRRIKHVSKTLNPVWNHTVIYGHIHREEIQYKKLEFTVWDYDRFKANDFLGQVTIDLKNPNVIDDKPHWYRLEALRSREETTNRGSSPGLYKMVSVDSSVSSISAGTKNSVHLQSRTNPTAK</sequence>
<dbReference type="InterPro" id="IPR001565">
    <property type="entry name" value="Synaptotagmin"/>
</dbReference>
<dbReference type="AlphaFoldDB" id="A0A813XW76"/>
<dbReference type="SUPFAM" id="SSF49562">
    <property type="entry name" value="C2 domain (Calcium/lipid-binding domain, CaLB)"/>
    <property type="match status" value="1"/>
</dbReference>
<dbReference type="SUPFAM" id="SSF50156">
    <property type="entry name" value="PDZ domain-like"/>
    <property type="match status" value="1"/>
</dbReference>
<accession>A0A813XW76</accession>
<feature type="domain" description="C2" evidence="3">
    <location>
        <begin position="935"/>
        <end position="1057"/>
    </location>
</feature>
<feature type="compositionally biased region" description="Polar residues" evidence="2">
    <location>
        <begin position="543"/>
        <end position="556"/>
    </location>
</feature>
<feature type="region of interest" description="Disordered" evidence="2">
    <location>
        <begin position="542"/>
        <end position="620"/>
    </location>
</feature>
<feature type="compositionally biased region" description="Acidic residues" evidence="2">
    <location>
        <begin position="386"/>
        <end position="398"/>
    </location>
</feature>
<feature type="region of interest" description="Disordered" evidence="2">
    <location>
        <begin position="147"/>
        <end position="168"/>
    </location>
</feature>
<dbReference type="EMBL" id="CAJNOJ010000027">
    <property type="protein sequence ID" value="CAF0872823.1"/>
    <property type="molecule type" value="Genomic_DNA"/>
</dbReference>
<feature type="compositionally biased region" description="Low complexity" evidence="2">
    <location>
        <begin position="24"/>
        <end position="45"/>
    </location>
</feature>
<dbReference type="PRINTS" id="PR00399">
    <property type="entry name" value="SYNAPTOTAGMN"/>
</dbReference>
<dbReference type="PRINTS" id="PR00360">
    <property type="entry name" value="C2DOMAIN"/>
</dbReference>
<reference evidence="4" key="1">
    <citation type="submission" date="2021-02" db="EMBL/GenBank/DDBJ databases">
        <authorList>
            <person name="Nowell W R."/>
        </authorList>
    </citation>
    <scope>NUCLEOTIDE SEQUENCE</scope>
</reference>
<dbReference type="Proteomes" id="UP000663852">
    <property type="component" value="Unassembled WGS sequence"/>
</dbReference>
<dbReference type="GO" id="GO:0098978">
    <property type="term" value="C:glutamatergic synapse"/>
    <property type="evidence" value="ECO:0007669"/>
    <property type="project" value="TreeGrafter"/>
</dbReference>
<dbReference type="GO" id="GO:0035418">
    <property type="term" value="P:protein localization to synapse"/>
    <property type="evidence" value="ECO:0007669"/>
    <property type="project" value="TreeGrafter"/>
</dbReference>
<dbReference type="InterPro" id="IPR000008">
    <property type="entry name" value="C2_dom"/>
</dbReference>
<dbReference type="CDD" id="cd04031">
    <property type="entry name" value="C2A_RIM1alpha"/>
    <property type="match status" value="1"/>
</dbReference>
<dbReference type="InterPro" id="IPR052098">
    <property type="entry name" value="Presynaptic_Scaffold_Bsn/Pclo"/>
</dbReference>
<feature type="region of interest" description="Disordered" evidence="2">
    <location>
        <begin position="1090"/>
        <end position="1109"/>
    </location>
</feature>
<dbReference type="PANTHER" id="PTHR14113">
    <property type="entry name" value="PICCOLO/BASSOON"/>
    <property type="match status" value="1"/>
</dbReference>
<dbReference type="GO" id="GO:0016020">
    <property type="term" value="C:membrane"/>
    <property type="evidence" value="ECO:0007669"/>
    <property type="project" value="InterPro"/>
</dbReference>
<feature type="region of interest" description="Disordered" evidence="2">
    <location>
        <begin position="770"/>
        <end position="789"/>
    </location>
</feature>
<dbReference type="GO" id="GO:0030424">
    <property type="term" value="C:axon"/>
    <property type="evidence" value="ECO:0007669"/>
    <property type="project" value="TreeGrafter"/>
</dbReference>
<evidence type="ECO:0000313" key="5">
    <source>
        <dbReference type="Proteomes" id="UP000663852"/>
    </source>
</evidence>
<protein>
    <recommendedName>
        <fullName evidence="3">C2 domain-containing protein</fullName>
    </recommendedName>
</protein>
<comment type="caution">
    <text evidence="4">The sequence shown here is derived from an EMBL/GenBank/DDBJ whole genome shotgun (WGS) entry which is preliminary data.</text>
</comment>
<proteinExistence type="predicted"/>
<gene>
    <name evidence="4" type="ORF">EDS130_LOCUS8379</name>
</gene>
<evidence type="ECO:0000256" key="1">
    <source>
        <dbReference type="ARBA" id="ARBA00022737"/>
    </source>
</evidence>
<evidence type="ECO:0000313" key="4">
    <source>
        <dbReference type="EMBL" id="CAF0872823.1"/>
    </source>
</evidence>
<name>A0A813XW76_ADIRI</name>
<keyword evidence="1" id="KW-0677">Repeat</keyword>
<dbReference type="InterPro" id="IPR035892">
    <property type="entry name" value="C2_domain_sf"/>
</dbReference>